<dbReference type="PANTHER" id="PTHR11347">
    <property type="entry name" value="CYCLIC NUCLEOTIDE PHOSPHODIESTERASE"/>
    <property type="match status" value="1"/>
</dbReference>
<name>A0AA40HBR8_CNENI</name>
<keyword evidence="1" id="KW-0479">Metal-binding</keyword>
<evidence type="ECO:0000313" key="4">
    <source>
        <dbReference type="EMBL" id="KAK1327800.1"/>
    </source>
</evidence>
<dbReference type="GO" id="GO:0007165">
    <property type="term" value="P:signal transduction"/>
    <property type="evidence" value="ECO:0007669"/>
    <property type="project" value="InterPro"/>
</dbReference>
<dbReference type="GO" id="GO:0046872">
    <property type="term" value="F:metal ion binding"/>
    <property type="evidence" value="ECO:0007669"/>
    <property type="project" value="UniProtKB-KW"/>
</dbReference>
<dbReference type="SUPFAM" id="SSF109604">
    <property type="entry name" value="HD-domain/PDEase-like"/>
    <property type="match status" value="1"/>
</dbReference>
<dbReference type="Proteomes" id="UP001177744">
    <property type="component" value="Unassembled WGS sequence"/>
</dbReference>
<evidence type="ECO:0000256" key="2">
    <source>
        <dbReference type="ARBA" id="ARBA00022801"/>
    </source>
</evidence>
<organism evidence="4 5">
    <name type="scientific">Cnephaeus nilssonii</name>
    <name type="common">Northern bat</name>
    <name type="synonym">Eptesicus nilssonii</name>
    <dbReference type="NCBI Taxonomy" id="3371016"/>
    <lineage>
        <taxon>Eukaryota</taxon>
        <taxon>Metazoa</taxon>
        <taxon>Chordata</taxon>
        <taxon>Craniata</taxon>
        <taxon>Vertebrata</taxon>
        <taxon>Euteleostomi</taxon>
        <taxon>Mammalia</taxon>
        <taxon>Eutheria</taxon>
        <taxon>Laurasiatheria</taxon>
        <taxon>Chiroptera</taxon>
        <taxon>Yangochiroptera</taxon>
        <taxon>Vespertilionidae</taxon>
        <taxon>Cnephaeus</taxon>
    </lineage>
</organism>
<dbReference type="Pfam" id="PF00233">
    <property type="entry name" value="PDEase_I"/>
    <property type="match status" value="1"/>
</dbReference>
<keyword evidence="2" id="KW-0378">Hydrolase</keyword>
<gene>
    <name evidence="4" type="ORF">QTO34_012708</name>
</gene>
<dbReference type="InterPro" id="IPR036971">
    <property type="entry name" value="PDEase_catalytic_dom_sf"/>
</dbReference>
<dbReference type="PROSITE" id="PS51845">
    <property type="entry name" value="PDEASE_I_2"/>
    <property type="match status" value="1"/>
</dbReference>
<protein>
    <recommendedName>
        <fullName evidence="3">PDEase domain-containing protein</fullName>
    </recommendedName>
</protein>
<evidence type="ECO:0000313" key="5">
    <source>
        <dbReference type="Proteomes" id="UP001177744"/>
    </source>
</evidence>
<dbReference type="AlphaFoldDB" id="A0AA40HBR8"/>
<dbReference type="Gene3D" id="1.10.1300.10">
    <property type="entry name" value="3'5'-cyclic nucleotide phosphodiesterase, catalytic domain"/>
    <property type="match status" value="1"/>
</dbReference>
<sequence>MLRAPENRTLIKRMMIKCADVSNPCRPLEQCIEWAARISEEYFSQTEEEKKLDLPVVMPAFDRNTCSIPKSQISFIDYFVTDMYDAWDDFVDLQELLQHLDNNFKYWKGLDERKLRGLRPPLEPK</sequence>
<evidence type="ECO:0000256" key="1">
    <source>
        <dbReference type="ARBA" id="ARBA00022723"/>
    </source>
</evidence>
<proteinExistence type="predicted"/>
<reference evidence="4" key="1">
    <citation type="submission" date="2023-06" db="EMBL/GenBank/DDBJ databases">
        <title>Reference genome for the Northern bat (Eptesicus nilssonii), a most northern bat species.</title>
        <authorList>
            <person name="Laine V.N."/>
            <person name="Pulliainen A.T."/>
            <person name="Lilley T.M."/>
        </authorList>
    </citation>
    <scope>NUCLEOTIDE SEQUENCE</scope>
    <source>
        <strain evidence="4">BLF_Eptnil</strain>
        <tissue evidence="4">Kidney</tissue>
    </source>
</reference>
<feature type="domain" description="PDEase" evidence="3">
    <location>
        <begin position="1"/>
        <end position="114"/>
    </location>
</feature>
<dbReference type="GO" id="GO:0004114">
    <property type="term" value="F:3',5'-cyclic-nucleotide phosphodiesterase activity"/>
    <property type="evidence" value="ECO:0007669"/>
    <property type="project" value="InterPro"/>
</dbReference>
<evidence type="ECO:0000259" key="3">
    <source>
        <dbReference type="PROSITE" id="PS51845"/>
    </source>
</evidence>
<dbReference type="InterPro" id="IPR002073">
    <property type="entry name" value="PDEase_catalytic_dom"/>
</dbReference>
<keyword evidence="5" id="KW-1185">Reference proteome</keyword>
<accession>A0AA40HBR8</accession>
<dbReference type="EMBL" id="JAULJE010000025">
    <property type="protein sequence ID" value="KAK1327800.1"/>
    <property type="molecule type" value="Genomic_DNA"/>
</dbReference>
<comment type="caution">
    <text evidence="4">The sequence shown here is derived from an EMBL/GenBank/DDBJ whole genome shotgun (WGS) entry which is preliminary data.</text>
</comment>